<sequence>MANELLDVLDTFNLNDDENQFIGLSQREVDSGLEDRKNSVFVVVYGGGPTNSKRPILIIESQKEAGNSHFTFSKVSNVNCSILHAIHRKLDVQSRQYPIQPSRKLDMRNRQHPIQQLGKLPGNDSTILTVNDKGGLPELLQPAHAPSNIVEKVPHNHTPS</sequence>
<comment type="caution">
    <text evidence="1">The sequence shown here is derived from an EMBL/GenBank/DDBJ whole genome shotgun (WGS) entry which is preliminary data.</text>
</comment>
<gene>
    <name evidence="1" type="ORF">M9H77_22938</name>
</gene>
<name>A0ACC0ATE6_CATRO</name>
<evidence type="ECO:0000313" key="1">
    <source>
        <dbReference type="EMBL" id="KAI5663615.1"/>
    </source>
</evidence>
<dbReference type="Proteomes" id="UP001060085">
    <property type="component" value="Linkage Group LG05"/>
</dbReference>
<reference evidence="2" key="1">
    <citation type="journal article" date="2023" name="Nat. Plants">
        <title>Single-cell RNA sequencing provides a high-resolution roadmap for understanding the multicellular compartmentation of specialized metabolism.</title>
        <authorList>
            <person name="Sun S."/>
            <person name="Shen X."/>
            <person name="Li Y."/>
            <person name="Li Y."/>
            <person name="Wang S."/>
            <person name="Li R."/>
            <person name="Zhang H."/>
            <person name="Shen G."/>
            <person name="Guo B."/>
            <person name="Wei J."/>
            <person name="Xu J."/>
            <person name="St-Pierre B."/>
            <person name="Chen S."/>
            <person name="Sun C."/>
        </authorList>
    </citation>
    <scope>NUCLEOTIDE SEQUENCE [LARGE SCALE GENOMIC DNA]</scope>
</reference>
<keyword evidence="2" id="KW-1185">Reference proteome</keyword>
<organism evidence="1 2">
    <name type="scientific">Catharanthus roseus</name>
    <name type="common">Madagascar periwinkle</name>
    <name type="synonym">Vinca rosea</name>
    <dbReference type="NCBI Taxonomy" id="4058"/>
    <lineage>
        <taxon>Eukaryota</taxon>
        <taxon>Viridiplantae</taxon>
        <taxon>Streptophyta</taxon>
        <taxon>Embryophyta</taxon>
        <taxon>Tracheophyta</taxon>
        <taxon>Spermatophyta</taxon>
        <taxon>Magnoliopsida</taxon>
        <taxon>eudicotyledons</taxon>
        <taxon>Gunneridae</taxon>
        <taxon>Pentapetalae</taxon>
        <taxon>asterids</taxon>
        <taxon>lamiids</taxon>
        <taxon>Gentianales</taxon>
        <taxon>Apocynaceae</taxon>
        <taxon>Rauvolfioideae</taxon>
        <taxon>Vinceae</taxon>
        <taxon>Catharanthinae</taxon>
        <taxon>Catharanthus</taxon>
    </lineage>
</organism>
<evidence type="ECO:0000313" key="2">
    <source>
        <dbReference type="Proteomes" id="UP001060085"/>
    </source>
</evidence>
<protein>
    <submittedName>
        <fullName evidence="1">Uncharacterized protein</fullName>
    </submittedName>
</protein>
<accession>A0ACC0ATE6</accession>
<proteinExistence type="predicted"/>
<dbReference type="EMBL" id="CM044705">
    <property type="protein sequence ID" value="KAI5663615.1"/>
    <property type="molecule type" value="Genomic_DNA"/>
</dbReference>